<name>A0A2U9BW59_SCOMX</name>
<dbReference type="Proteomes" id="UP000246464">
    <property type="component" value="Chromosome 9"/>
</dbReference>
<reference evidence="1 2" key="1">
    <citation type="submission" date="2017-12" db="EMBL/GenBank/DDBJ databases">
        <title>Integrating genomic resources of turbot (Scophthalmus maximus) in depth evaluation of genetic and physical mapping variation across individuals.</title>
        <authorList>
            <person name="Martinez P."/>
        </authorList>
    </citation>
    <scope>NUCLEOTIDE SEQUENCE [LARGE SCALE GENOMIC DNA]</scope>
</reference>
<dbReference type="AlphaFoldDB" id="A0A2U9BW59"/>
<organism evidence="1 2">
    <name type="scientific">Scophthalmus maximus</name>
    <name type="common">Turbot</name>
    <name type="synonym">Psetta maxima</name>
    <dbReference type="NCBI Taxonomy" id="52904"/>
    <lineage>
        <taxon>Eukaryota</taxon>
        <taxon>Metazoa</taxon>
        <taxon>Chordata</taxon>
        <taxon>Craniata</taxon>
        <taxon>Vertebrata</taxon>
        <taxon>Euteleostomi</taxon>
        <taxon>Actinopterygii</taxon>
        <taxon>Neopterygii</taxon>
        <taxon>Teleostei</taxon>
        <taxon>Neoteleostei</taxon>
        <taxon>Acanthomorphata</taxon>
        <taxon>Carangaria</taxon>
        <taxon>Pleuronectiformes</taxon>
        <taxon>Pleuronectoidei</taxon>
        <taxon>Scophthalmidae</taxon>
        <taxon>Scophthalmus</taxon>
    </lineage>
</organism>
<sequence>MAAPESDFSCKLRQMTSLITTSTSLRVDCDGAPPRCEGSQGRGELPGLWLDLLQGKCLHQTSVFMNHAELSSCYGP</sequence>
<keyword evidence="2" id="KW-1185">Reference proteome</keyword>
<dbReference type="EMBL" id="CP026251">
    <property type="protein sequence ID" value="AWP07616.1"/>
    <property type="molecule type" value="Genomic_DNA"/>
</dbReference>
<protein>
    <submittedName>
        <fullName evidence="1">Uncharacterized protein</fullName>
    </submittedName>
</protein>
<evidence type="ECO:0000313" key="2">
    <source>
        <dbReference type="Proteomes" id="UP000246464"/>
    </source>
</evidence>
<accession>A0A2U9BW59</accession>
<proteinExistence type="predicted"/>
<evidence type="ECO:0000313" key="1">
    <source>
        <dbReference type="EMBL" id="AWP07616.1"/>
    </source>
</evidence>
<gene>
    <name evidence="1" type="ORF">SMAX5B_000778</name>
</gene>